<dbReference type="InterPro" id="IPR013767">
    <property type="entry name" value="PAS_fold"/>
</dbReference>
<evidence type="ECO:0000256" key="6">
    <source>
        <dbReference type="ARBA" id="ARBA00022777"/>
    </source>
</evidence>
<evidence type="ECO:0000256" key="11">
    <source>
        <dbReference type="SAM" id="Phobius"/>
    </source>
</evidence>
<dbReference type="InterPro" id="IPR000700">
    <property type="entry name" value="PAS-assoc_C"/>
</dbReference>
<keyword evidence="15" id="KW-0548">Nucleotidyltransferase</keyword>
<dbReference type="PANTHER" id="PTHR45138">
    <property type="entry name" value="REGULATORY COMPONENTS OF SENSORY TRANSDUCTION SYSTEM"/>
    <property type="match status" value="1"/>
</dbReference>
<protein>
    <recommendedName>
        <fullName evidence="2">diguanylate cyclase</fullName>
        <ecNumber evidence="2">2.7.7.65</ecNumber>
    </recommendedName>
</protein>
<dbReference type="InterPro" id="IPR035965">
    <property type="entry name" value="PAS-like_dom_sf"/>
</dbReference>
<name>A0ABW2ERN8_9GAMM</name>
<evidence type="ECO:0000259" key="13">
    <source>
        <dbReference type="PROSITE" id="PS50113"/>
    </source>
</evidence>
<keyword evidence="8" id="KW-0902">Two-component regulatory system</keyword>
<comment type="caution">
    <text evidence="15">The sequence shown here is derived from an EMBL/GenBank/DDBJ whole genome shotgun (WGS) entry which is preliminary data.</text>
</comment>
<dbReference type="NCBIfam" id="TIGR00229">
    <property type="entry name" value="sensory_box"/>
    <property type="match status" value="1"/>
</dbReference>
<keyword evidence="7" id="KW-0067">ATP-binding</keyword>
<dbReference type="InterPro" id="IPR029151">
    <property type="entry name" value="Sensor-like_sf"/>
</dbReference>
<proteinExistence type="predicted"/>
<sequence>MILKALWARLTVALVVPLGLVTLTLTPILASHLEERIDSTRSSAKALLSAEYDLLLQGMNESFNQVLATAEFPLLRQFLARRAPSRTPEWGAVTQRDQAQIESLFTTLLTHYGRYTRLAVIDTQGAEWLASPAAPLPSPPVVSHADSPTFQGAMTLQARDLYISSPRLGASGEEGAGTAVIDIATPVFDISGQRLGVLLFTLDWTRTTASSVHAREGGPGEVLLVDARGNWLFPDTNGQGQRFGRPLEAHWADAWTAMADRNQGTVTLSDHLLVFRSHDIRTQHYRSQAGMILSEAETQPWRLGILMPRPSLWGLLKENPVQLLAIALVYLLSLAFGVFWVLSDHRLRGLRERALLFSREARQYAGEVQDLYEHAPCGYHSLDSDGRVIKINRTELDWLGYRADEVIEKRHYRDFVTPETREAFDAAFQKVLGEGQEGSAECELLCRDGTRLPVAIQATAQVTEEGFQYSRATVFDLSERKALEARLEKQALTDPLTGLGNRRYLEGQAAMEIARAERSGAPLSLIAIDLDHFKRINDTYGHDVGDLVLQHFAKLARQILRDGDVLCRMGGEEFAVLLPDTNREQALQVAERLREAVATSSAKVGQEATEDGTLAYTASLGVTLVSAGEATLKPAIKRADQGLYAAKEAGRNRTHWQSVPSDAGHMSGRAHQVRG</sequence>
<gene>
    <name evidence="15" type="ORF">ACFQH5_03860</name>
</gene>
<dbReference type="InterPro" id="IPR000014">
    <property type="entry name" value="PAS"/>
</dbReference>
<evidence type="ECO:0000256" key="2">
    <source>
        <dbReference type="ARBA" id="ARBA00012528"/>
    </source>
</evidence>
<evidence type="ECO:0000256" key="1">
    <source>
        <dbReference type="ARBA" id="ARBA00004370"/>
    </source>
</evidence>
<dbReference type="EC" id="2.7.7.65" evidence="2"/>
<dbReference type="SMART" id="SM00267">
    <property type="entry name" value="GGDEF"/>
    <property type="match status" value="1"/>
</dbReference>
<evidence type="ECO:0000313" key="16">
    <source>
        <dbReference type="Proteomes" id="UP001596411"/>
    </source>
</evidence>
<evidence type="ECO:0000256" key="10">
    <source>
        <dbReference type="SAM" id="MobiDB-lite"/>
    </source>
</evidence>
<dbReference type="SUPFAM" id="SSF103190">
    <property type="entry name" value="Sensory domain-like"/>
    <property type="match status" value="2"/>
</dbReference>
<dbReference type="Proteomes" id="UP001596411">
    <property type="component" value="Unassembled WGS sequence"/>
</dbReference>
<evidence type="ECO:0000256" key="4">
    <source>
        <dbReference type="ARBA" id="ARBA00022679"/>
    </source>
</evidence>
<feature type="transmembrane region" description="Helical" evidence="11">
    <location>
        <begin position="323"/>
        <end position="343"/>
    </location>
</feature>
<comment type="catalytic activity">
    <reaction evidence="9">
        <text>2 GTP = 3',3'-c-di-GMP + 2 diphosphate</text>
        <dbReference type="Rhea" id="RHEA:24898"/>
        <dbReference type="ChEBI" id="CHEBI:33019"/>
        <dbReference type="ChEBI" id="CHEBI:37565"/>
        <dbReference type="ChEBI" id="CHEBI:58805"/>
        <dbReference type="EC" id="2.7.7.65"/>
    </reaction>
</comment>
<keyword evidence="4 15" id="KW-0808">Transferase</keyword>
<dbReference type="SUPFAM" id="SSF55785">
    <property type="entry name" value="PYP-like sensor domain (PAS domain)"/>
    <property type="match status" value="1"/>
</dbReference>
<evidence type="ECO:0000256" key="3">
    <source>
        <dbReference type="ARBA" id="ARBA00022553"/>
    </source>
</evidence>
<keyword evidence="3" id="KW-0597">Phosphoprotein</keyword>
<reference evidence="16" key="1">
    <citation type="journal article" date="2019" name="Int. J. Syst. Evol. Microbiol.">
        <title>The Global Catalogue of Microorganisms (GCM) 10K type strain sequencing project: providing services to taxonomists for standard genome sequencing and annotation.</title>
        <authorList>
            <consortium name="The Broad Institute Genomics Platform"/>
            <consortium name="The Broad Institute Genome Sequencing Center for Infectious Disease"/>
            <person name="Wu L."/>
            <person name="Ma J."/>
        </authorList>
    </citation>
    <scope>NUCLEOTIDE SEQUENCE [LARGE SCALE GENOMIC DNA]</scope>
    <source>
        <strain evidence="16">CGMCC 1.13666</strain>
    </source>
</reference>
<dbReference type="PANTHER" id="PTHR45138:SF9">
    <property type="entry name" value="DIGUANYLATE CYCLASE DGCM-RELATED"/>
    <property type="match status" value="1"/>
</dbReference>
<feature type="region of interest" description="Disordered" evidence="10">
    <location>
        <begin position="649"/>
        <end position="675"/>
    </location>
</feature>
<dbReference type="GO" id="GO:0052621">
    <property type="term" value="F:diguanylate cyclase activity"/>
    <property type="evidence" value="ECO:0007669"/>
    <property type="project" value="UniProtKB-EC"/>
</dbReference>
<keyword evidence="16" id="KW-1185">Reference proteome</keyword>
<dbReference type="InterPro" id="IPR050469">
    <property type="entry name" value="Diguanylate_Cyclase"/>
</dbReference>
<feature type="domain" description="PAS" evidence="12">
    <location>
        <begin position="364"/>
        <end position="435"/>
    </location>
</feature>
<dbReference type="PROSITE" id="PS50112">
    <property type="entry name" value="PAS"/>
    <property type="match status" value="1"/>
</dbReference>
<comment type="subcellular location">
    <subcellularLocation>
        <location evidence="1">Membrane</location>
    </subcellularLocation>
</comment>
<dbReference type="CDD" id="cd01949">
    <property type="entry name" value="GGDEF"/>
    <property type="match status" value="1"/>
</dbReference>
<dbReference type="Pfam" id="PF21623">
    <property type="entry name" value="HK_sensor_dom_bact"/>
    <property type="match status" value="1"/>
</dbReference>
<dbReference type="Gene3D" id="3.30.450.20">
    <property type="entry name" value="PAS domain"/>
    <property type="match status" value="2"/>
</dbReference>
<dbReference type="PROSITE" id="PS50887">
    <property type="entry name" value="GGDEF"/>
    <property type="match status" value="1"/>
</dbReference>
<evidence type="ECO:0000259" key="14">
    <source>
        <dbReference type="PROSITE" id="PS50887"/>
    </source>
</evidence>
<feature type="domain" description="PAC" evidence="13">
    <location>
        <begin position="438"/>
        <end position="489"/>
    </location>
</feature>
<dbReference type="InterPro" id="IPR029787">
    <property type="entry name" value="Nucleotide_cyclase"/>
</dbReference>
<dbReference type="SMART" id="SM00091">
    <property type="entry name" value="PAS"/>
    <property type="match status" value="1"/>
</dbReference>
<organism evidence="15 16">
    <name type="scientific">Halomonas salifodinae</name>
    <dbReference type="NCBI Taxonomy" id="438745"/>
    <lineage>
        <taxon>Bacteria</taxon>
        <taxon>Pseudomonadati</taxon>
        <taxon>Pseudomonadota</taxon>
        <taxon>Gammaproteobacteria</taxon>
        <taxon>Oceanospirillales</taxon>
        <taxon>Halomonadaceae</taxon>
        <taxon>Halomonas</taxon>
    </lineage>
</organism>
<keyword evidence="6" id="KW-0418">Kinase</keyword>
<dbReference type="InterPro" id="IPR043128">
    <property type="entry name" value="Rev_trsase/Diguanyl_cyclase"/>
</dbReference>
<feature type="domain" description="GGDEF" evidence="14">
    <location>
        <begin position="521"/>
        <end position="659"/>
    </location>
</feature>
<evidence type="ECO:0000256" key="7">
    <source>
        <dbReference type="ARBA" id="ARBA00022840"/>
    </source>
</evidence>
<dbReference type="Pfam" id="PF00989">
    <property type="entry name" value="PAS"/>
    <property type="match status" value="1"/>
</dbReference>
<evidence type="ECO:0000256" key="8">
    <source>
        <dbReference type="ARBA" id="ARBA00023012"/>
    </source>
</evidence>
<dbReference type="InterPro" id="IPR000160">
    <property type="entry name" value="GGDEF_dom"/>
</dbReference>
<dbReference type="Gene3D" id="3.30.70.270">
    <property type="match status" value="1"/>
</dbReference>
<keyword evidence="11" id="KW-1133">Transmembrane helix</keyword>
<dbReference type="CDD" id="cd00130">
    <property type="entry name" value="PAS"/>
    <property type="match status" value="1"/>
</dbReference>
<dbReference type="NCBIfam" id="TIGR00254">
    <property type="entry name" value="GGDEF"/>
    <property type="match status" value="1"/>
</dbReference>
<keyword evidence="11" id="KW-0812">Transmembrane</keyword>
<dbReference type="EMBL" id="JBHSZP010000006">
    <property type="protein sequence ID" value="MFC7088686.1"/>
    <property type="molecule type" value="Genomic_DNA"/>
</dbReference>
<keyword evidence="5" id="KW-0547">Nucleotide-binding</keyword>
<dbReference type="PROSITE" id="PS50113">
    <property type="entry name" value="PAC"/>
    <property type="match status" value="1"/>
</dbReference>
<keyword evidence="11" id="KW-0472">Membrane</keyword>
<dbReference type="InterPro" id="IPR048760">
    <property type="entry name" value="VP0354-like_sensor_dom"/>
</dbReference>
<evidence type="ECO:0000256" key="5">
    <source>
        <dbReference type="ARBA" id="ARBA00022741"/>
    </source>
</evidence>
<evidence type="ECO:0000259" key="12">
    <source>
        <dbReference type="PROSITE" id="PS50112"/>
    </source>
</evidence>
<evidence type="ECO:0000313" key="15">
    <source>
        <dbReference type="EMBL" id="MFC7088686.1"/>
    </source>
</evidence>
<dbReference type="SUPFAM" id="SSF55073">
    <property type="entry name" value="Nucleotide cyclase"/>
    <property type="match status" value="1"/>
</dbReference>
<accession>A0ABW2ERN8</accession>
<evidence type="ECO:0000256" key="9">
    <source>
        <dbReference type="ARBA" id="ARBA00034247"/>
    </source>
</evidence>
<dbReference type="Pfam" id="PF00990">
    <property type="entry name" value="GGDEF"/>
    <property type="match status" value="1"/>
</dbReference>
<dbReference type="RefSeq" id="WP_346063249.1">
    <property type="nucleotide sequence ID" value="NZ_BAAADR010000016.1"/>
</dbReference>